<dbReference type="SUPFAM" id="SSF52833">
    <property type="entry name" value="Thioredoxin-like"/>
    <property type="match status" value="1"/>
</dbReference>
<accession>A0ABV8MRF9</accession>
<comment type="caution">
    <text evidence="5">The sequence shown here is derived from an EMBL/GenBank/DDBJ whole genome shotgun (WGS) entry which is preliminary data.</text>
</comment>
<dbReference type="RefSeq" id="WP_378163976.1">
    <property type="nucleotide sequence ID" value="NZ_JBHSBU010000001.1"/>
</dbReference>
<reference evidence="6" key="1">
    <citation type="journal article" date="2019" name="Int. J. Syst. Evol. Microbiol.">
        <title>The Global Catalogue of Microorganisms (GCM) 10K type strain sequencing project: providing services to taxonomists for standard genome sequencing and annotation.</title>
        <authorList>
            <consortium name="The Broad Institute Genomics Platform"/>
            <consortium name="The Broad Institute Genome Sequencing Center for Infectious Disease"/>
            <person name="Wu L."/>
            <person name="Ma J."/>
        </authorList>
    </citation>
    <scope>NUCLEOTIDE SEQUENCE [LARGE SCALE GENOMIC DNA]</scope>
    <source>
        <strain evidence="6">LMG 29894</strain>
    </source>
</reference>
<sequence length="119" mass="12957">MTQAVTIYHNPRCSKSCQALALLWAAGAQPTVIDYLAQPPDADTIARLLKLLGTDARSLLRSKESEYQTQGLANPNLGEQQLIEAMVKTPRLIERPIVVVGSRAIVARPPELVLSLLKA</sequence>
<dbReference type="GO" id="GO:0008794">
    <property type="term" value="F:arsenate reductase (glutaredoxin) activity"/>
    <property type="evidence" value="ECO:0007669"/>
    <property type="project" value="UniProtKB-EC"/>
</dbReference>
<gene>
    <name evidence="5" type="primary">arsC</name>
    <name evidence="5" type="ORF">ACFOW7_10705</name>
</gene>
<dbReference type="InterPro" id="IPR006660">
    <property type="entry name" value="Arsenate_reductase-like"/>
</dbReference>
<evidence type="ECO:0000313" key="5">
    <source>
        <dbReference type="EMBL" id="MFC4159815.1"/>
    </source>
</evidence>
<keyword evidence="6" id="KW-1185">Reference proteome</keyword>
<dbReference type="InterPro" id="IPR006659">
    <property type="entry name" value="Arsenate_reductase"/>
</dbReference>
<dbReference type="CDD" id="cd03034">
    <property type="entry name" value="ArsC_ArsC"/>
    <property type="match status" value="1"/>
</dbReference>
<evidence type="ECO:0000256" key="3">
    <source>
        <dbReference type="PROSITE-ProRule" id="PRU01282"/>
    </source>
</evidence>
<dbReference type="Pfam" id="PF03960">
    <property type="entry name" value="ArsC"/>
    <property type="match status" value="1"/>
</dbReference>
<evidence type="ECO:0000256" key="1">
    <source>
        <dbReference type="ARBA" id="ARBA00007198"/>
    </source>
</evidence>
<dbReference type="InterPro" id="IPR036249">
    <property type="entry name" value="Thioredoxin-like_sf"/>
</dbReference>
<keyword evidence="2 4" id="KW-0560">Oxidoreductase</keyword>
<dbReference type="NCBIfam" id="TIGR00014">
    <property type="entry name" value="arsC"/>
    <property type="match status" value="1"/>
</dbReference>
<dbReference type="PROSITE" id="PS51353">
    <property type="entry name" value="ARSC"/>
    <property type="match status" value="1"/>
</dbReference>
<proteinExistence type="inferred from homology"/>
<evidence type="ECO:0000256" key="2">
    <source>
        <dbReference type="ARBA" id="ARBA00023002"/>
    </source>
</evidence>
<protein>
    <recommendedName>
        <fullName evidence="4">Arsenate reductase</fullName>
        <ecNumber evidence="4">1.20.4.1</ecNumber>
    </recommendedName>
</protein>
<dbReference type="Gene3D" id="3.40.30.10">
    <property type="entry name" value="Glutaredoxin"/>
    <property type="match status" value="1"/>
</dbReference>
<organism evidence="5 6">
    <name type="scientific">Chitinimonas lacunae</name>
    <dbReference type="NCBI Taxonomy" id="1963018"/>
    <lineage>
        <taxon>Bacteria</taxon>
        <taxon>Pseudomonadati</taxon>
        <taxon>Pseudomonadota</taxon>
        <taxon>Betaproteobacteria</taxon>
        <taxon>Neisseriales</taxon>
        <taxon>Chitinibacteraceae</taxon>
        <taxon>Chitinimonas</taxon>
    </lineage>
</organism>
<name>A0ABV8MRF9_9NEIS</name>
<evidence type="ECO:0000256" key="4">
    <source>
        <dbReference type="RuleBase" id="RU362029"/>
    </source>
</evidence>
<comment type="catalytic activity">
    <reaction evidence="4">
        <text>[glutaredoxin]-dithiol + arsenate + glutathione + H(+) = glutathionyl-S-S-[glutaredoxin] + arsenite + H2O</text>
        <dbReference type="Rhea" id="RHEA:22016"/>
        <dbReference type="Rhea" id="RHEA-COMP:10729"/>
        <dbReference type="Rhea" id="RHEA-COMP:17668"/>
        <dbReference type="ChEBI" id="CHEBI:15377"/>
        <dbReference type="ChEBI" id="CHEBI:15378"/>
        <dbReference type="ChEBI" id="CHEBI:29242"/>
        <dbReference type="ChEBI" id="CHEBI:29950"/>
        <dbReference type="ChEBI" id="CHEBI:48597"/>
        <dbReference type="ChEBI" id="CHEBI:57925"/>
        <dbReference type="ChEBI" id="CHEBI:146199"/>
        <dbReference type="EC" id="1.20.4.1"/>
    </reaction>
</comment>
<dbReference type="Proteomes" id="UP001595791">
    <property type="component" value="Unassembled WGS sequence"/>
</dbReference>
<comment type="similarity">
    <text evidence="1 3 4">Belongs to the ArsC family.</text>
</comment>
<dbReference type="PANTHER" id="PTHR30041:SF4">
    <property type="entry name" value="ARSENATE REDUCTASE"/>
    <property type="match status" value="1"/>
</dbReference>
<dbReference type="EC" id="1.20.4.1" evidence="4"/>
<evidence type="ECO:0000313" key="6">
    <source>
        <dbReference type="Proteomes" id="UP001595791"/>
    </source>
</evidence>
<dbReference type="EMBL" id="JBHSBU010000001">
    <property type="protein sequence ID" value="MFC4159815.1"/>
    <property type="molecule type" value="Genomic_DNA"/>
</dbReference>
<dbReference type="PANTHER" id="PTHR30041">
    <property type="entry name" value="ARSENATE REDUCTASE"/>
    <property type="match status" value="1"/>
</dbReference>